<sequence>MKKGLVILLCFFMSQLSFAEVSKGFMVASPVFEPNTFIPEKYTCDGADISPALFWQNPPENTKSFVLIIEDPDASSQKWIHWLVFNIPAENRNLTEGLLPAGAISTRNSWGIMGYRGPCPPAGETHRYFFKLYALDQMLPLNASATKDEVVDAMQYHVLASSEFSANYHRD</sequence>
<dbReference type="eggNOG" id="COG1881">
    <property type="taxonomic scope" value="Bacteria"/>
</dbReference>
<dbReference type="Proteomes" id="UP000054869">
    <property type="component" value="Unassembled WGS sequence"/>
</dbReference>
<dbReference type="InterPro" id="IPR008914">
    <property type="entry name" value="PEBP"/>
</dbReference>
<dbReference type="CDD" id="cd00865">
    <property type="entry name" value="PEBP_bact_arch"/>
    <property type="match status" value="1"/>
</dbReference>
<name>A0A0W0VUY9_9GAMM</name>
<comment type="caution">
    <text evidence="2">The sequence shown here is derived from an EMBL/GenBank/DDBJ whole genome shotgun (WGS) entry which is preliminary data.</text>
</comment>
<organism evidence="2 3">
    <name type="scientific">Legionella lansingensis</name>
    <dbReference type="NCBI Taxonomy" id="45067"/>
    <lineage>
        <taxon>Bacteria</taxon>
        <taxon>Pseudomonadati</taxon>
        <taxon>Pseudomonadota</taxon>
        <taxon>Gammaproteobacteria</taxon>
        <taxon>Legionellales</taxon>
        <taxon>Legionellaceae</taxon>
        <taxon>Legionella</taxon>
    </lineage>
</organism>
<gene>
    <name evidence="2" type="ORF">Llan_0578</name>
</gene>
<keyword evidence="1" id="KW-0732">Signal</keyword>
<dbReference type="PANTHER" id="PTHR30289">
    <property type="entry name" value="UNCHARACTERIZED PROTEIN YBCL-RELATED"/>
    <property type="match status" value="1"/>
</dbReference>
<dbReference type="PATRIC" id="fig|45067.4.peg.604"/>
<dbReference type="InterPro" id="IPR005247">
    <property type="entry name" value="YbhB_YbcL/LppC-like"/>
</dbReference>
<evidence type="ECO:0000313" key="3">
    <source>
        <dbReference type="Proteomes" id="UP000054869"/>
    </source>
</evidence>
<dbReference type="RefSeq" id="WP_081778017.1">
    <property type="nucleotide sequence ID" value="NZ_CAAAJD010000001.1"/>
</dbReference>
<accession>A0A0W0VUY9</accession>
<dbReference type="PANTHER" id="PTHR30289:SF1">
    <property type="entry name" value="PEBP (PHOSPHATIDYLETHANOLAMINE-BINDING PROTEIN) FAMILY PROTEIN"/>
    <property type="match status" value="1"/>
</dbReference>
<proteinExistence type="predicted"/>
<dbReference type="EMBL" id="LNYI01000011">
    <property type="protein sequence ID" value="KTD23797.1"/>
    <property type="molecule type" value="Genomic_DNA"/>
</dbReference>
<reference evidence="2 3" key="1">
    <citation type="submission" date="2015-11" db="EMBL/GenBank/DDBJ databases">
        <title>Genomic analysis of 38 Legionella species identifies large and diverse effector repertoires.</title>
        <authorList>
            <person name="Burstein D."/>
            <person name="Amaro F."/>
            <person name="Zusman T."/>
            <person name="Lifshitz Z."/>
            <person name="Cohen O."/>
            <person name="Gilbert J.A."/>
            <person name="Pupko T."/>
            <person name="Shuman H.A."/>
            <person name="Segal G."/>
        </authorList>
    </citation>
    <scope>NUCLEOTIDE SEQUENCE [LARGE SCALE GENOMIC DNA]</scope>
    <source>
        <strain evidence="2 3">ATCC 49751</strain>
    </source>
</reference>
<feature type="signal peptide" evidence="1">
    <location>
        <begin position="1"/>
        <end position="19"/>
    </location>
</feature>
<dbReference type="Gene3D" id="3.90.280.10">
    <property type="entry name" value="PEBP-like"/>
    <property type="match status" value="1"/>
</dbReference>
<evidence type="ECO:0000313" key="2">
    <source>
        <dbReference type="EMBL" id="KTD23797.1"/>
    </source>
</evidence>
<dbReference type="STRING" id="45067.Llan_0578"/>
<dbReference type="AlphaFoldDB" id="A0A0W0VUY9"/>
<protein>
    <submittedName>
        <fullName evidence="2">Phosphatidylethanolamine-binding protein</fullName>
    </submittedName>
</protein>
<keyword evidence="3" id="KW-1185">Reference proteome</keyword>
<dbReference type="Pfam" id="PF01161">
    <property type="entry name" value="PBP"/>
    <property type="match status" value="1"/>
</dbReference>
<feature type="chain" id="PRO_5006915078" evidence="1">
    <location>
        <begin position="20"/>
        <end position="171"/>
    </location>
</feature>
<dbReference type="NCBIfam" id="TIGR00481">
    <property type="entry name" value="YbhB/YbcL family Raf kinase inhibitor-like protein"/>
    <property type="match status" value="1"/>
</dbReference>
<dbReference type="SUPFAM" id="SSF49777">
    <property type="entry name" value="PEBP-like"/>
    <property type="match status" value="1"/>
</dbReference>
<dbReference type="InterPro" id="IPR036610">
    <property type="entry name" value="PEBP-like_sf"/>
</dbReference>
<evidence type="ECO:0000256" key="1">
    <source>
        <dbReference type="SAM" id="SignalP"/>
    </source>
</evidence>